<evidence type="ECO:0000256" key="4">
    <source>
        <dbReference type="ARBA" id="ARBA00023157"/>
    </source>
</evidence>
<evidence type="ECO:0000259" key="6">
    <source>
        <dbReference type="PROSITE" id="PS50240"/>
    </source>
</evidence>
<keyword evidence="4" id="KW-1015">Disulfide bond</keyword>
<evidence type="ECO:0000256" key="2">
    <source>
        <dbReference type="ARBA" id="ARBA00022801"/>
    </source>
</evidence>
<gene>
    <name evidence="8" type="primary">LOC114251917</name>
</gene>
<dbReference type="GeneID" id="114251917"/>
<keyword evidence="1" id="KW-0645">Protease</keyword>
<evidence type="ECO:0000256" key="3">
    <source>
        <dbReference type="ARBA" id="ARBA00022825"/>
    </source>
</evidence>
<dbReference type="GO" id="GO:0006508">
    <property type="term" value="P:proteolysis"/>
    <property type="evidence" value="ECO:0007669"/>
    <property type="project" value="UniProtKB-KW"/>
</dbReference>
<keyword evidence="7" id="KW-1185">Reference proteome</keyword>
<feature type="chain" id="PRO_5027065104" evidence="5">
    <location>
        <begin position="19"/>
        <end position="286"/>
    </location>
</feature>
<dbReference type="InterPro" id="IPR009003">
    <property type="entry name" value="Peptidase_S1_PA"/>
</dbReference>
<dbReference type="Proteomes" id="UP000504629">
    <property type="component" value="Unplaced"/>
</dbReference>
<dbReference type="Pfam" id="PF00089">
    <property type="entry name" value="Trypsin"/>
    <property type="match status" value="1"/>
</dbReference>
<name>A0A6J2KJC1_BOMMA</name>
<dbReference type="PROSITE" id="PS00134">
    <property type="entry name" value="TRYPSIN_HIS"/>
    <property type="match status" value="1"/>
</dbReference>
<feature type="signal peptide" evidence="5">
    <location>
        <begin position="1"/>
        <end position="18"/>
    </location>
</feature>
<dbReference type="RefSeq" id="XP_028042165.1">
    <property type="nucleotide sequence ID" value="XM_028186364.1"/>
</dbReference>
<evidence type="ECO:0000256" key="5">
    <source>
        <dbReference type="SAM" id="SignalP"/>
    </source>
</evidence>
<dbReference type="AlphaFoldDB" id="A0A6J2KJC1"/>
<evidence type="ECO:0000313" key="8">
    <source>
        <dbReference type="RefSeq" id="XP_028042165.1"/>
    </source>
</evidence>
<dbReference type="InterPro" id="IPR043504">
    <property type="entry name" value="Peptidase_S1_PA_chymotrypsin"/>
</dbReference>
<proteinExistence type="predicted"/>
<dbReference type="SUPFAM" id="SSF50494">
    <property type="entry name" value="Trypsin-like serine proteases"/>
    <property type="match status" value="1"/>
</dbReference>
<keyword evidence="5" id="KW-0732">Signal</keyword>
<dbReference type="Gene3D" id="2.40.10.10">
    <property type="entry name" value="Trypsin-like serine proteases"/>
    <property type="match status" value="2"/>
</dbReference>
<dbReference type="PANTHER" id="PTHR24276">
    <property type="entry name" value="POLYSERASE-RELATED"/>
    <property type="match status" value="1"/>
</dbReference>
<sequence length="286" mass="30558">MKDLTLLALFTAASVARAYVPVETDYHEEVGIPLAMAIKCTEEGVDFDGARIVGGSVAGVGTHPHLAGMLITLTDGRTSICCASLLSPTRSVTAAHCWRTMTLQGRQLTLAFGTTELFFGGFRVTTNNVQVHPNFVPRNLRNDVAMIIHGRVTYTNVIQPIFLPSGHLLNNQFVGTWAWAAGYGRISDDFSVSNTRKNQVPLQVITNAACAQVYAANNILPSTFCVNTAGGRGTCLGNSGGPLAFTYAGRRTLIGITSFVGRTCQAGQPAGFARVTSFASWIQARL</sequence>
<accession>A0A6J2KJC1</accession>
<dbReference type="SMART" id="SM00020">
    <property type="entry name" value="Tryp_SPc"/>
    <property type="match status" value="1"/>
</dbReference>
<dbReference type="InterPro" id="IPR018114">
    <property type="entry name" value="TRYPSIN_HIS"/>
</dbReference>
<organism evidence="7 8">
    <name type="scientific">Bombyx mandarina</name>
    <name type="common">Wild silk moth</name>
    <name type="synonym">Wild silkworm</name>
    <dbReference type="NCBI Taxonomy" id="7092"/>
    <lineage>
        <taxon>Eukaryota</taxon>
        <taxon>Metazoa</taxon>
        <taxon>Ecdysozoa</taxon>
        <taxon>Arthropoda</taxon>
        <taxon>Hexapoda</taxon>
        <taxon>Insecta</taxon>
        <taxon>Pterygota</taxon>
        <taxon>Neoptera</taxon>
        <taxon>Endopterygota</taxon>
        <taxon>Lepidoptera</taxon>
        <taxon>Glossata</taxon>
        <taxon>Ditrysia</taxon>
        <taxon>Bombycoidea</taxon>
        <taxon>Bombycidae</taxon>
        <taxon>Bombycinae</taxon>
        <taxon>Bombyx</taxon>
    </lineage>
</organism>
<dbReference type="KEGG" id="bman:114251917"/>
<keyword evidence="2" id="KW-0378">Hydrolase</keyword>
<evidence type="ECO:0000313" key="7">
    <source>
        <dbReference type="Proteomes" id="UP000504629"/>
    </source>
</evidence>
<keyword evidence="3" id="KW-0720">Serine protease</keyword>
<dbReference type="OrthoDB" id="5565075at2759"/>
<protein>
    <submittedName>
        <fullName evidence="8">Collagenase-like</fullName>
    </submittedName>
</protein>
<dbReference type="InterPro" id="IPR001254">
    <property type="entry name" value="Trypsin_dom"/>
</dbReference>
<evidence type="ECO:0000256" key="1">
    <source>
        <dbReference type="ARBA" id="ARBA00022670"/>
    </source>
</evidence>
<dbReference type="CDD" id="cd00190">
    <property type="entry name" value="Tryp_SPc"/>
    <property type="match status" value="1"/>
</dbReference>
<dbReference type="PANTHER" id="PTHR24276:SF91">
    <property type="entry name" value="AT26814P-RELATED"/>
    <property type="match status" value="1"/>
</dbReference>
<reference evidence="8" key="1">
    <citation type="submission" date="2025-08" db="UniProtKB">
        <authorList>
            <consortium name="RefSeq"/>
        </authorList>
    </citation>
    <scope>IDENTIFICATION</scope>
    <source>
        <tissue evidence="8">Silk gland</tissue>
    </source>
</reference>
<dbReference type="PROSITE" id="PS50240">
    <property type="entry name" value="TRYPSIN_DOM"/>
    <property type="match status" value="1"/>
</dbReference>
<feature type="domain" description="Peptidase S1" evidence="6">
    <location>
        <begin position="52"/>
        <end position="286"/>
    </location>
</feature>
<dbReference type="InterPro" id="IPR050430">
    <property type="entry name" value="Peptidase_S1"/>
</dbReference>
<dbReference type="GO" id="GO:0004252">
    <property type="term" value="F:serine-type endopeptidase activity"/>
    <property type="evidence" value="ECO:0007669"/>
    <property type="project" value="InterPro"/>
</dbReference>